<evidence type="ECO:0000256" key="3">
    <source>
        <dbReference type="ARBA" id="ARBA00023295"/>
    </source>
</evidence>
<dbReference type="GO" id="GO:0004553">
    <property type="term" value="F:hydrolase activity, hydrolyzing O-glycosyl compounds"/>
    <property type="evidence" value="ECO:0007669"/>
    <property type="project" value="UniProtKB-ARBA"/>
</dbReference>
<evidence type="ECO:0000313" key="6">
    <source>
        <dbReference type="EMBL" id="KAL3515231.1"/>
    </source>
</evidence>
<dbReference type="PANTHER" id="PTHR22925">
    <property type="entry name" value="GLYCOSYL HYDROLASE 43 FAMILY MEMBER"/>
    <property type="match status" value="1"/>
</dbReference>
<gene>
    <name evidence="6" type="ORF">ACH5RR_022133</name>
</gene>
<dbReference type="GO" id="GO:0005975">
    <property type="term" value="P:carbohydrate metabolic process"/>
    <property type="evidence" value="ECO:0007669"/>
    <property type="project" value="UniProtKB-ARBA"/>
</dbReference>
<keyword evidence="3 4" id="KW-0326">Glycosidase</keyword>
<organism evidence="6 7">
    <name type="scientific">Cinchona calisaya</name>
    <dbReference type="NCBI Taxonomy" id="153742"/>
    <lineage>
        <taxon>Eukaryota</taxon>
        <taxon>Viridiplantae</taxon>
        <taxon>Streptophyta</taxon>
        <taxon>Embryophyta</taxon>
        <taxon>Tracheophyta</taxon>
        <taxon>Spermatophyta</taxon>
        <taxon>Magnoliopsida</taxon>
        <taxon>eudicotyledons</taxon>
        <taxon>Gunneridae</taxon>
        <taxon>Pentapetalae</taxon>
        <taxon>asterids</taxon>
        <taxon>lamiids</taxon>
        <taxon>Gentianales</taxon>
        <taxon>Rubiaceae</taxon>
        <taxon>Cinchonoideae</taxon>
        <taxon>Cinchoneae</taxon>
        <taxon>Cinchona</taxon>
    </lineage>
</organism>
<keyword evidence="2 4" id="KW-0378">Hydrolase</keyword>
<keyword evidence="7" id="KW-1185">Reference proteome</keyword>
<accession>A0ABD2Z8T5</accession>
<dbReference type="InterPro" id="IPR006710">
    <property type="entry name" value="Glyco_hydro_43"/>
</dbReference>
<protein>
    <submittedName>
        <fullName evidence="6">Uncharacterized protein</fullName>
    </submittedName>
</protein>
<dbReference type="CDD" id="cd18825">
    <property type="entry name" value="GH43_CtGH43-like"/>
    <property type="match status" value="1"/>
</dbReference>
<keyword evidence="5" id="KW-1133">Transmembrane helix</keyword>
<dbReference type="EMBL" id="JBJUIK010000010">
    <property type="protein sequence ID" value="KAL3515231.1"/>
    <property type="molecule type" value="Genomic_DNA"/>
</dbReference>
<evidence type="ECO:0000256" key="4">
    <source>
        <dbReference type="RuleBase" id="RU361187"/>
    </source>
</evidence>
<keyword evidence="5" id="KW-0472">Membrane</keyword>
<dbReference type="Pfam" id="PF04616">
    <property type="entry name" value="Glyco_hydro_43"/>
    <property type="match status" value="1"/>
</dbReference>
<dbReference type="Proteomes" id="UP001630127">
    <property type="component" value="Unassembled WGS sequence"/>
</dbReference>
<reference evidence="6 7" key="1">
    <citation type="submission" date="2024-11" db="EMBL/GenBank/DDBJ databases">
        <title>A near-complete genome assembly of Cinchona calisaya.</title>
        <authorList>
            <person name="Lian D.C."/>
            <person name="Zhao X.W."/>
            <person name="Wei L."/>
        </authorList>
    </citation>
    <scope>NUCLEOTIDE SEQUENCE [LARGE SCALE GENOMIC DNA]</scope>
    <source>
        <tissue evidence="6">Nenye</tissue>
    </source>
</reference>
<dbReference type="PANTHER" id="PTHR22925:SF51">
    <property type="entry name" value="BETA-GLUCANASE"/>
    <property type="match status" value="1"/>
</dbReference>
<evidence type="ECO:0000313" key="7">
    <source>
        <dbReference type="Proteomes" id="UP001630127"/>
    </source>
</evidence>
<comment type="caution">
    <text evidence="6">The sequence shown here is derived from an EMBL/GenBank/DDBJ whole genome shotgun (WGS) entry which is preliminary data.</text>
</comment>
<name>A0ABD2Z8T5_9GENT</name>
<sequence length="447" mass="50967">MTRISSRIRCLCLVVVFSLVGYLIMVHLYSKTSLPLVPGAKIQMPNNHLSVYGELVEVEELKNPPFLRDHATETSTTSLVDEFLDKNSKVRSFFFPERGHAVDPRKGNEGHYYYPGRIWLDTDGNPIQAHGGGILYDERSRRYYWYGEHKNGATYRAHGKGVARVDVIGVGCYSSKDLWTWKNEGIVLKAEEKNKTHDLHKLNVLERPKVIYNDKTGKYIMWMHIDNANYTKASVGIAISSSPTGPFTYLYSKSPHGFDSRDMTIFKDGDGMAYLFYSSLHNRQTHIGPLSEDYLDVTNVMTKVLIGQHREAHAVFKHRGKYYMITSSCSGWQPNEAMVHVAESIMGQWEAIGNPCVGANKVFRVNTFFGQSTFVLPMPGGPPGSFVFMADRWKPDDLRDSRYLWLPLIVEEEANQLTLVSPIRSKVSIFWHGKWRIPYKGTHKKSQ</sequence>
<dbReference type="SUPFAM" id="SSF75005">
    <property type="entry name" value="Arabinanase/levansucrase/invertase"/>
    <property type="match status" value="1"/>
</dbReference>
<dbReference type="InterPro" id="IPR023296">
    <property type="entry name" value="Glyco_hydro_beta-prop_sf"/>
</dbReference>
<evidence type="ECO:0000256" key="1">
    <source>
        <dbReference type="ARBA" id="ARBA00009865"/>
    </source>
</evidence>
<proteinExistence type="inferred from homology"/>
<keyword evidence="5" id="KW-0812">Transmembrane</keyword>
<dbReference type="AlphaFoldDB" id="A0ABD2Z8T5"/>
<comment type="similarity">
    <text evidence="1 4">Belongs to the glycosyl hydrolase 43 family.</text>
</comment>
<dbReference type="Gene3D" id="2.115.10.20">
    <property type="entry name" value="Glycosyl hydrolase domain, family 43"/>
    <property type="match status" value="1"/>
</dbReference>
<evidence type="ECO:0000256" key="2">
    <source>
        <dbReference type="ARBA" id="ARBA00022801"/>
    </source>
</evidence>
<feature type="transmembrane region" description="Helical" evidence="5">
    <location>
        <begin position="12"/>
        <end position="30"/>
    </location>
</feature>
<evidence type="ECO:0000256" key="5">
    <source>
        <dbReference type="SAM" id="Phobius"/>
    </source>
</evidence>